<dbReference type="PANTHER" id="PTHR43649:SF14">
    <property type="entry name" value="BLR3389 PROTEIN"/>
    <property type="match status" value="1"/>
</dbReference>
<dbReference type="InterPro" id="IPR006311">
    <property type="entry name" value="TAT_signal"/>
</dbReference>
<accession>A0A927RH80</accession>
<evidence type="ECO:0000313" key="2">
    <source>
        <dbReference type="EMBL" id="MBE1603168.1"/>
    </source>
</evidence>
<dbReference type="RefSeq" id="WP_192748054.1">
    <property type="nucleotide sequence ID" value="NZ_BAABJL010000160.1"/>
</dbReference>
<organism evidence="2 3">
    <name type="scientific">Actinopolymorpha pittospori</name>
    <dbReference type="NCBI Taxonomy" id="648752"/>
    <lineage>
        <taxon>Bacteria</taxon>
        <taxon>Bacillati</taxon>
        <taxon>Actinomycetota</taxon>
        <taxon>Actinomycetes</taxon>
        <taxon>Propionibacteriales</taxon>
        <taxon>Actinopolymorphaceae</taxon>
        <taxon>Actinopolymorpha</taxon>
    </lineage>
</organism>
<evidence type="ECO:0000256" key="1">
    <source>
        <dbReference type="SAM" id="SignalP"/>
    </source>
</evidence>
<evidence type="ECO:0000313" key="3">
    <source>
        <dbReference type="Proteomes" id="UP000638648"/>
    </source>
</evidence>
<dbReference type="InterPro" id="IPR050490">
    <property type="entry name" value="Bact_solute-bd_prot1"/>
</dbReference>
<dbReference type="PROSITE" id="PS51318">
    <property type="entry name" value="TAT"/>
    <property type="match status" value="1"/>
</dbReference>
<gene>
    <name evidence="2" type="ORF">HEB94_000016</name>
</gene>
<dbReference type="Pfam" id="PF01547">
    <property type="entry name" value="SBP_bac_1"/>
    <property type="match status" value="1"/>
</dbReference>
<feature type="chain" id="PRO_5039306738" evidence="1">
    <location>
        <begin position="20"/>
        <end position="451"/>
    </location>
</feature>
<keyword evidence="3" id="KW-1185">Reference proteome</keyword>
<name>A0A927RH80_9ACTN</name>
<feature type="signal peptide" evidence="1">
    <location>
        <begin position="1"/>
        <end position="19"/>
    </location>
</feature>
<dbReference type="InterPro" id="IPR006059">
    <property type="entry name" value="SBP"/>
</dbReference>
<sequence>MIRSSRRRFAAGIAAVAVAALPLAACGSSTEDAPNAKPSAVATQADIDAALQKETTLTFWAWGPQYADVVKAFEKAYPKVHVKLQNNGSNNTEYTKLQNVITAGSGIPDVAQLEYTALPQFAFGKSLVDLNAYGVASMKDKYSPSIWSEVNVSGGLFGLPQDGGPLAMFYRQDVFDKYDLKVPTTWDEYIATAKKLRAADPKKYMAPDAGEAGLTNALIWQAGGKPYSADGEKVTVNLADEGSLKWAKTWDQLIKQGLIDTSSPSFSPEWSQGLADGKYATWITGAWGAGTLQNRIPQAKGLWRVAPVPQYEAGGKASGAQGGSASSVLTASKNKLAAIGFVQWMSANEDANKIWVDEGGFPSTTNMLGGDEWLNRKVDYFGGQQINTIFAESTENVSPGWQFLPYEVYADSVFSDNVGPAYTKKSDLAAGLKQWQEQIVSYGNQQGFSVN</sequence>
<keyword evidence="1" id="KW-0732">Signal</keyword>
<keyword evidence="2" id="KW-0762">Sugar transport</keyword>
<dbReference type="CDD" id="cd13585">
    <property type="entry name" value="PBP2_TMBP_like"/>
    <property type="match status" value="1"/>
</dbReference>
<keyword evidence="2" id="KW-0813">Transport</keyword>
<dbReference type="AlphaFoldDB" id="A0A927RH80"/>
<dbReference type="EMBL" id="JADBEM010000001">
    <property type="protein sequence ID" value="MBE1603168.1"/>
    <property type="molecule type" value="Genomic_DNA"/>
</dbReference>
<protein>
    <submittedName>
        <fullName evidence="2">Multiple sugar transport system substrate-binding protein</fullName>
    </submittedName>
</protein>
<proteinExistence type="predicted"/>
<dbReference type="Gene3D" id="3.40.190.10">
    <property type="entry name" value="Periplasmic binding protein-like II"/>
    <property type="match status" value="3"/>
</dbReference>
<dbReference type="SUPFAM" id="SSF53850">
    <property type="entry name" value="Periplasmic binding protein-like II"/>
    <property type="match status" value="1"/>
</dbReference>
<dbReference type="PANTHER" id="PTHR43649">
    <property type="entry name" value="ARABINOSE-BINDING PROTEIN-RELATED"/>
    <property type="match status" value="1"/>
</dbReference>
<reference evidence="2" key="1">
    <citation type="submission" date="2020-10" db="EMBL/GenBank/DDBJ databases">
        <title>Sequencing the genomes of 1000 actinobacteria strains.</title>
        <authorList>
            <person name="Klenk H.-P."/>
        </authorList>
    </citation>
    <scope>NUCLEOTIDE SEQUENCE</scope>
    <source>
        <strain evidence="2">DSM 45354</strain>
    </source>
</reference>
<comment type="caution">
    <text evidence="2">The sequence shown here is derived from an EMBL/GenBank/DDBJ whole genome shotgun (WGS) entry which is preliminary data.</text>
</comment>
<dbReference type="Proteomes" id="UP000638648">
    <property type="component" value="Unassembled WGS sequence"/>
</dbReference>